<keyword evidence="1" id="KW-0175">Coiled coil</keyword>
<gene>
    <name evidence="3" type="ORF">BN1204_017845</name>
</gene>
<keyword evidence="2" id="KW-1133">Transmembrane helix</keyword>
<sequence>MAFSPEFLSRLSELGNEYQRLSEDHEKLKGTENQLYEQITQLQNEVGQLKEGRNSLLSENRSLIEKLQRVTQDRRLSVQLTESRLGASETRENDGRRRRRTPGALDARALLPHIVAFAVFLLSCTVLCAAQDMARPLPRMDVWYYIQKYLRPWWMQWLLTFLIFIAFLVCSQLSCFMPRDVNRLDSSMRR</sequence>
<feature type="transmembrane region" description="Helical" evidence="2">
    <location>
        <begin position="154"/>
        <end position="176"/>
    </location>
</feature>
<dbReference type="EMBL" id="LN714480">
    <property type="protein sequence ID" value="CEL65953.1"/>
    <property type="molecule type" value="Genomic_DNA"/>
</dbReference>
<organism evidence="3">
    <name type="scientific">Neospora caninum (strain Liverpool)</name>
    <dbReference type="NCBI Taxonomy" id="572307"/>
    <lineage>
        <taxon>Eukaryota</taxon>
        <taxon>Sar</taxon>
        <taxon>Alveolata</taxon>
        <taxon>Apicomplexa</taxon>
        <taxon>Conoidasida</taxon>
        <taxon>Coccidia</taxon>
        <taxon>Eucoccidiorida</taxon>
        <taxon>Eimeriorina</taxon>
        <taxon>Sarcocystidae</taxon>
        <taxon>Neospora</taxon>
    </lineage>
</organism>
<proteinExistence type="predicted"/>
<evidence type="ECO:0000256" key="2">
    <source>
        <dbReference type="SAM" id="Phobius"/>
    </source>
</evidence>
<accession>A0A0F7U821</accession>
<evidence type="ECO:0000256" key="1">
    <source>
        <dbReference type="SAM" id="Coils"/>
    </source>
</evidence>
<keyword evidence="2" id="KW-0812">Transmembrane</keyword>
<feature type="coiled-coil region" evidence="1">
    <location>
        <begin position="11"/>
        <end position="73"/>
    </location>
</feature>
<protein>
    <submittedName>
        <fullName evidence="3">Plectin, putative</fullName>
    </submittedName>
</protein>
<keyword evidence="2" id="KW-0472">Membrane</keyword>
<name>A0A0F7U821_NEOCL</name>
<evidence type="ECO:0000313" key="3">
    <source>
        <dbReference type="EMBL" id="CEL65953.1"/>
    </source>
</evidence>
<dbReference type="AlphaFoldDB" id="A0A0F7U821"/>
<feature type="transmembrane region" description="Helical" evidence="2">
    <location>
        <begin position="109"/>
        <end position="134"/>
    </location>
</feature>
<reference evidence="3" key="1">
    <citation type="journal article" date="2015" name="PLoS ONE">
        <title>Comprehensive Evaluation of Toxoplasma gondii VEG and Neospora caninum LIV Genomes with Tachyzoite Stage Transcriptome and Proteome Defines Novel Transcript Features.</title>
        <authorList>
            <person name="Ramaprasad A."/>
            <person name="Mourier T."/>
            <person name="Naeem R."/>
            <person name="Malas T.B."/>
            <person name="Moussa E."/>
            <person name="Panigrahi A."/>
            <person name="Vermont S.J."/>
            <person name="Otto T.D."/>
            <person name="Wastling J."/>
            <person name="Pain A."/>
        </authorList>
    </citation>
    <scope>NUCLEOTIDE SEQUENCE</scope>
    <source>
        <strain evidence="3">Liverpool</strain>
    </source>
</reference>